<organism evidence="1 2">
    <name type="scientific">Beta vulgaris subsp. vulgaris</name>
    <name type="common">Beet</name>
    <dbReference type="NCBI Taxonomy" id="3555"/>
    <lineage>
        <taxon>Eukaryota</taxon>
        <taxon>Viridiplantae</taxon>
        <taxon>Streptophyta</taxon>
        <taxon>Embryophyta</taxon>
        <taxon>Tracheophyta</taxon>
        <taxon>Spermatophyta</taxon>
        <taxon>Magnoliopsida</taxon>
        <taxon>eudicotyledons</taxon>
        <taxon>Gunneridae</taxon>
        <taxon>Pentapetalae</taxon>
        <taxon>Caryophyllales</taxon>
        <taxon>Chenopodiaceae</taxon>
        <taxon>Betoideae</taxon>
        <taxon>Beta</taxon>
    </lineage>
</organism>
<evidence type="ECO:0000313" key="1">
    <source>
        <dbReference type="EMBL" id="KMS94998.1"/>
    </source>
</evidence>
<proteinExistence type="predicted"/>
<evidence type="ECO:0000313" key="2">
    <source>
        <dbReference type="Proteomes" id="UP000035740"/>
    </source>
</evidence>
<keyword evidence="2" id="KW-1185">Reference proteome</keyword>
<dbReference type="Gramene" id="KMS94998">
    <property type="protein sequence ID" value="KMS94998"/>
    <property type="gene ID" value="BVRB_013380"/>
</dbReference>
<protein>
    <submittedName>
        <fullName evidence="1">Uncharacterized protein</fullName>
    </submittedName>
</protein>
<gene>
    <name evidence="1" type="ORF">BVRB_013380</name>
</gene>
<dbReference type="Proteomes" id="UP000035740">
    <property type="component" value="Unassembled WGS sequence"/>
</dbReference>
<dbReference type="AlphaFoldDB" id="A0A0J8B570"/>
<sequence length="101" mass="11327">MLLGRTFIKLKTTLYELYNEYVHLYSYSTTRQYGSTTSASDGVGVSIGGGKIKTEMFELIQVARSQDIPGVRKSKIDSYLEQQCFVAESEDHGASFDILGW</sequence>
<dbReference type="EMBL" id="KQ090611">
    <property type="protein sequence ID" value="KMS94998.1"/>
    <property type="molecule type" value="Genomic_DNA"/>
</dbReference>
<name>A0A0J8B570_BETVV</name>
<reference evidence="1 2" key="1">
    <citation type="journal article" date="2014" name="Nature">
        <title>The genome of the recently domesticated crop plant sugar beet (Beta vulgaris).</title>
        <authorList>
            <person name="Dohm J.C."/>
            <person name="Minoche A.E."/>
            <person name="Holtgrawe D."/>
            <person name="Capella-Gutierrez S."/>
            <person name="Zakrzewski F."/>
            <person name="Tafer H."/>
            <person name="Rupp O."/>
            <person name="Sorensen T.R."/>
            <person name="Stracke R."/>
            <person name="Reinhardt R."/>
            <person name="Goesmann A."/>
            <person name="Kraft T."/>
            <person name="Schulz B."/>
            <person name="Stadler P.F."/>
            <person name="Schmidt T."/>
            <person name="Gabaldon T."/>
            <person name="Lehrach H."/>
            <person name="Weisshaar B."/>
            <person name="Himmelbauer H."/>
        </authorList>
    </citation>
    <scope>NUCLEOTIDE SEQUENCE [LARGE SCALE GENOMIC DNA]</scope>
    <source>
        <tissue evidence="1">Taproot</tissue>
    </source>
</reference>
<accession>A0A0J8B570</accession>